<dbReference type="InParanoid" id="A0A194QZQ6"/>
<gene>
    <name evidence="2" type="ORF">RR48_10117</name>
</gene>
<dbReference type="EMBL" id="KQ460890">
    <property type="protein sequence ID" value="KPJ10937.1"/>
    <property type="molecule type" value="Genomic_DNA"/>
</dbReference>
<organism evidence="2 3">
    <name type="scientific">Papilio machaon</name>
    <name type="common">Old World swallowtail butterfly</name>
    <dbReference type="NCBI Taxonomy" id="76193"/>
    <lineage>
        <taxon>Eukaryota</taxon>
        <taxon>Metazoa</taxon>
        <taxon>Ecdysozoa</taxon>
        <taxon>Arthropoda</taxon>
        <taxon>Hexapoda</taxon>
        <taxon>Insecta</taxon>
        <taxon>Pterygota</taxon>
        <taxon>Neoptera</taxon>
        <taxon>Endopterygota</taxon>
        <taxon>Lepidoptera</taxon>
        <taxon>Glossata</taxon>
        <taxon>Ditrysia</taxon>
        <taxon>Papilionoidea</taxon>
        <taxon>Papilionidae</taxon>
        <taxon>Papilioninae</taxon>
        <taxon>Papilio</taxon>
    </lineage>
</organism>
<protein>
    <submittedName>
        <fullName evidence="2">Uncharacterized protein</fullName>
    </submittedName>
</protein>
<accession>A0A194QZQ6</accession>
<keyword evidence="1" id="KW-0732">Signal</keyword>
<dbReference type="AlphaFoldDB" id="A0A194QZQ6"/>
<feature type="chain" id="PRO_5008264765" evidence="1">
    <location>
        <begin position="17"/>
        <end position="150"/>
    </location>
</feature>
<keyword evidence="3" id="KW-1185">Reference proteome</keyword>
<evidence type="ECO:0000313" key="3">
    <source>
        <dbReference type="Proteomes" id="UP000053240"/>
    </source>
</evidence>
<evidence type="ECO:0000313" key="2">
    <source>
        <dbReference type="EMBL" id="KPJ10937.1"/>
    </source>
</evidence>
<sequence length="150" mass="16488">MLRFVVTALLIEITVAQYPLQTYSSKSPIDIATSSIIEALKGRVSSQIPVPVTPLENIIMCRNLAEQIEYASLAKLKRNAMRRPVFGQIAGPLIEELAKICRCPVCTTNNYVPSNAALPLNVPAISNNLNTLYVNPSSAQNPNLNMLKFF</sequence>
<dbReference type="Proteomes" id="UP000053240">
    <property type="component" value="Unassembled WGS sequence"/>
</dbReference>
<reference evidence="2 3" key="1">
    <citation type="journal article" date="2015" name="Nat. Commun.">
        <title>Outbred genome sequencing and CRISPR/Cas9 gene editing in butterflies.</title>
        <authorList>
            <person name="Li X."/>
            <person name="Fan D."/>
            <person name="Zhang W."/>
            <person name="Liu G."/>
            <person name="Zhang L."/>
            <person name="Zhao L."/>
            <person name="Fang X."/>
            <person name="Chen L."/>
            <person name="Dong Y."/>
            <person name="Chen Y."/>
            <person name="Ding Y."/>
            <person name="Zhao R."/>
            <person name="Feng M."/>
            <person name="Zhu Y."/>
            <person name="Feng Y."/>
            <person name="Jiang X."/>
            <person name="Zhu D."/>
            <person name="Xiang H."/>
            <person name="Feng X."/>
            <person name="Li S."/>
            <person name="Wang J."/>
            <person name="Zhang G."/>
            <person name="Kronforst M.R."/>
            <person name="Wang W."/>
        </authorList>
    </citation>
    <scope>NUCLEOTIDE SEQUENCE [LARGE SCALE GENOMIC DNA]</scope>
    <source>
        <strain evidence="2">Ya'a_city_454_Pm</strain>
        <tissue evidence="2">Whole body</tissue>
    </source>
</reference>
<proteinExistence type="predicted"/>
<feature type="signal peptide" evidence="1">
    <location>
        <begin position="1"/>
        <end position="16"/>
    </location>
</feature>
<name>A0A194QZQ6_PAPMA</name>
<evidence type="ECO:0000256" key="1">
    <source>
        <dbReference type="SAM" id="SignalP"/>
    </source>
</evidence>